<dbReference type="SUPFAM" id="SSF52540">
    <property type="entry name" value="P-loop containing nucleoside triphosphate hydrolases"/>
    <property type="match status" value="1"/>
</dbReference>
<proteinExistence type="predicted"/>
<sequence length="97" mass="10817">TNVYQRGNASYKRILELLEEKPDIHDAPRAEHHTLKGGIKLADIYFSYGEQAVLENVNIDIKEGQYIGICGGIGSGKSIIARLILRIICPYKGRYAV</sequence>
<dbReference type="GO" id="GO:0005524">
    <property type="term" value="F:ATP binding"/>
    <property type="evidence" value="ECO:0007669"/>
    <property type="project" value="InterPro"/>
</dbReference>
<reference evidence="2" key="1">
    <citation type="journal article" date="2014" name="Front. Microbiol.">
        <title>High frequency of phylogenetically diverse reductive dehalogenase-homologous genes in deep subseafloor sedimentary metagenomes.</title>
        <authorList>
            <person name="Kawai M."/>
            <person name="Futagami T."/>
            <person name="Toyoda A."/>
            <person name="Takaki Y."/>
            <person name="Nishi S."/>
            <person name="Hori S."/>
            <person name="Arai W."/>
            <person name="Tsubouchi T."/>
            <person name="Morono Y."/>
            <person name="Uchiyama I."/>
            <person name="Ito T."/>
            <person name="Fujiyama A."/>
            <person name="Inagaki F."/>
            <person name="Takami H."/>
        </authorList>
    </citation>
    <scope>NUCLEOTIDE SEQUENCE</scope>
    <source>
        <strain evidence="2">Expedition CK06-06</strain>
    </source>
</reference>
<evidence type="ECO:0000313" key="2">
    <source>
        <dbReference type="EMBL" id="GAH81699.1"/>
    </source>
</evidence>
<dbReference type="PANTHER" id="PTHR24221:SF654">
    <property type="entry name" value="ATP-BINDING CASSETTE SUB-FAMILY B MEMBER 6"/>
    <property type="match status" value="1"/>
</dbReference>
<accession>X1JTU7</accession>
<gene>
    <name evidence="2" type="ORF">S03H2_68229</name>
</gene>
<feature type="domain" description="ABC transporter" evidence="1">
    <location>
        <begin position="54"/>
        <end position="94"/>
    </location>
</feature>
<dbReference type="Pfam" id="PF00005">
    <property type="entry name" value="ABC_tran"/>
    <property type="match status" value="1"/>
</dbReference>
<feature type="non-terminal residue" evidence="2">
    <location>
        <position position="1"/>
    </location>
</feature>
<protein>
    <recommendedName>
        <fullName evidence="1">ABC transporter domain-containing protein</fullName>
    </recommendedName>
</protein>
<dbReference type="InterPro" id="IPR039421">
    <property type="entry name" value="Type_1_exporter"/>
</dbReference>
<dbReference type="AlphaFoldDB" id="X1JTU7"/>
<name>X1JTU7_9ZZZZ</name>
<dbReference type="InterPro" id="IPR027417">
    <property type="entry name" value="P-loop_NTPase"/>
</dbReference>
<organism evidence="2">
    <name type="scientific">marine sediment metagenome</name>
    <dbReference type="NCBI Taxonomy" id="412755"/>
    <lineage>
        <taxon>unclassified sequences</taxon>
        <taxon>metagenomes</taxon>
        <taxon>ecological metagenomes</taxon>
    </lineage>
</organism>
<evidence type="ECO:0000259" key="1">
    <source>
        <dbReference type="Pfam" id="PF00005"/>
    </source>
</evidence>
<dbReference type="EMBL" id="BARU01044823">
    <property type="protein sequence ID" value="GAH81699.1"/>
    <property type="molecule type" value="Genomic_DNA"/>
</dbReference>
<dbReference type="GO" id="GO:0016887">
    <property type="term" value="F:ATP hydrolysis activity"/>
    <property type="evidence" value="ECO:0007669"/>
    <property type="project" value="InterPro"/>
</dbReference>
<comment type="caution">
    <text evidence="2">The sequence shown here is derived from an EMBL/GenBank/DDBJ whole genome shotgun (WGS) entry which is preliminary data.</text>
</comment>
<dbReference type="GO" id="GO:0042626">
    <property type="term" value="F:ATPase-coupled transmembrane transporter activity"/>
    <property type="evidence" value="ECO:0007669"/>
    <property type="project" value="TreeGrafter"/>
</dbReference>
<dbReference type="Gene3D" id="3.40.50.300">
    <property type="entry name" value="P-loop containing nucleotide triphosphate hydrolases"/>
    <property type="match status" value="1"/>
</dbReference>
<dbReference type="InterPro" id="IPR003439">
    <property type="entry name" value="ABC_transporter-like_ATP-bd"/>
</dbReference>
<dbReference type="PANTHER" id="PTHR24221">
    <property type="entry name" value="ATP-BINDING CASSETTE SUB-FAMILY B"/>
    <property type="match status" value="1"/>
</dbReference>